<feature type="domain" description="Reverse transcriptase RNase H-like" evidence="9">
    <location>
        <begin position="355"/>
        <end position="450"/>
    </location>
</feature>
<evidence type="ECO:0000256" key="7">
    <source>
        <dbReference type="ARBA" id="ARBA00022918"/>
    </source>
</evidence>
<dbReference type="InterPro" id="IPR043128">
    <property type="entry name" value="Rev_trsase/Diguanyl_cyclase"/>
</dbReference>
<dbReference type="Pfam" id="PF17917">
    <property type="entry name" value="RT_RNaseH"/>
    <property type="match status" value="1"/>
</dbReference>
<sequence>MVGNGDALYCSGFFPSVSLVLQGHSFTVPLYVLLINGADLVLGVQWLQSLGPFLSDFFVLSMHFSHQSTLVTLIGASSLSVEPAPFNQLCRMVATDAEFAAVFSRTSSLPPPRSHDHHIHLQPLTMPVNIGPTAIHIAKKDNMMSLISEMLCEGLIRPSTSPFSSSVLLVKKKDGSWCFYVDYRALNAVIIRDRFPIPTVDKLLDELIGSSYFSKIDLHSGYHQIRMAEADIHKTAFRTINGHFKFVVMSFGLTNAPSTFQAAMNDLLRPFLCSVTLVEYLGHVVSVRGVEPDPSTLHVIHEWPVPSSLMELRAFNIFAEVQFLYMATLSYASISRPQDRYDLRPCSHAARLLASFDLTTDASNVAAGAVLSQQGHPIAFFSKKMCSRKQVSSTYVHALFAITEAVKKWRHYLLGHTFRIFMDHKSLKELVTQTIQTPQQHKWLTKLLGYSIEIHFKPGRENVVVDALSRLIVPSSASLAAFNFPQAAIFYQLHRFYTNTDVGRAFIQKFRTHPKMQQFFSERGGLLYHRNRLFIPPSSGLTAALLTEFHASPVGCHSGTKATLARLSGSFYWPGMLADVKKFVQECLEDISLDFITHLSSSAGKTTICVVVNRLKPTRWTQFLPLAEFWYSTSFHSAIGMSPFEALYGRKPPSLAGYSPGNSKFESIDSTFATRQTILQLLKSNLRKAQWRMAQQFNSKRLDREFHEGG</sequence>
<reference evidence="11" key="1">
    <citation type="submission" date="2020-06" db="EMBL/GenBank/DDBJ databases">
        <authorList>
            <person name="Li T."/>
            <person name="Hu X."/>
            <person name="Zhang T."/>
            <person name="Song X."/>
            <person name="Zhang H."/>
            <person name="Dai N."/>
            <person name="Sheng W."/>
            <person name="Hou X."/>
            <person name="Wei L."/>
        </authorList>
    </citation>
    <scope>NUCLEOTIDE SEQUENCE</scope>
    <source>
        <strain evidence="11">K16</strain>
        <tissue evidence="11">Leaf</tissue>
    </source>
</reference>
<dbReference type="InterPro" id="IPR041588">
    <property type="entry name" value="Integrase_H2C2"/>
</dbReference>
<organism evidence="11 12">
    <name type="scientific">Sesamum angolense</name>
    <dbReference type="NCBI Taxonomy" id="2727404"/>
    <lineage>
        <taxon>Eukaryota</taxon>
        <taxon>Viridiplantae</taxon>
        <taxon>Streptophyta</taxon>
        <taxon>Embryophyta</taxon>
        <taxon>Tracheophyta</taxon>
        <taxon>Spermatophyta</taxon>
        <taxon>Magnoliopsida</taxon>
        <taxon>eudicotyledons</taxon>
        <taxon>Gunneridae</taxon>
        <taxon>Pentapetalae</taxon>
        <taxon>asterids</taxon>
        <taxon>lamiids</taxon>
        <taxon>Lamiales</taxon>
        <taxon>Pedaliaceae</taxon>
        <taxon>Sesamum</taxon>
    </lineage>
</organism>
<dbReference type="CDD" id="cd09274">
    <property type="entry name" value="RNase_HI_RT_Ty3"/>
    <property type="match status" value="1"/>
</dbReference>
<evidence type="ECO:0000313" key="11">
    <source>
        <dbReference type="EMBL" id="KAK4383186.1"/>
    </source>
</evidence>
<protein>
    <submittedName>
        <fullName evidence="11">Retrovirus-related Pol polyprotein from transposon.6</fullName>
    </submittedName>
</protein>
<dbReference type="InterPro" id="IPR000477">
    <property type="entry name" value="RT_dom"/>
</dbReference>
<dbReference type="GO" id="GO:0003964">
    <property type="term" value="F:RNA-directed DNA polymerase activity"/>
    <property type="evidence" value="ECO:0007669"/>
    <property type="project" value="UniProtKB-KW"/>
</dbReference>
<accession>A0AAE1VZW1</accession>
<evidence type="ECO:0000313" key="12">
    <source>
        <dbReference type="Proteomes" id="UP001289374"/>
    </source>
</evidence>
<dbReference type="InterPro" id="IPR041373">
    <property type="entry name" value="RT_RNaseH"/>
</dbReference>
<evidence type="ECO:0000256" key="4">
    <source>
        <dbReference type="ARBA" id="ARBA00022722"/>
    </source>
</evidence>
<dbReference type="GO" id="GO:0006508">
    <property type="term" value="P:proteolysis"/>
    <property type="evidence" value="ECO:0007669"/>
    <property type="project" value="UniProtKB-KW"/>
</dbReference>
<dbReference type="Gene3D" id="3.10.20.370">
    <property type="match status" value="1"/>
</dbReference>
<dbReference type="Gene3D" id="3.30.420.10">
    <property type="entry name" value="Ribonuclease H-like superfamily/Ribonuclease H"/>
    <property type="match status" value="1"/>
</dbReference>
<keyword evidence="3" id="KW-0548">Nucleotidyltransferase</keyword>
<dbReference type="GO" id="GO:0008233">
    <property type="term" value="F:peptidase activity"/>
    <property type="evidence" value="ECO:0007669"/>
    <property type="project" value="UniProtKB-KW"/>
</dbReference>
<dbReference type="Gene3D" id="3.10.10.10">
    <property type="entry name" value="HIV Type 1 Reverse Transcriptase, subunit A, domain 1"/>
    <property type="match status" value="1"/>
</dbReference>
<feature type="domain" description="Reverse transcriptase" evidence="8">
    <location>
        <begin position="170"/>
        <end position="280"/>
    </location>
</feature>
<dbReference type="CDD" id="cd00303">
    <property type="entry name" value="retropepsin_like"/>
    <property type="match status" value="1"/>
</dbReference>
<evidence type="ECO:0000259" key="8">
    <source>
        <dbReference type="Pfam" id="PF00078"/>
    </source>
</evidence>
<keyword evidence="4" id="KW-0540">Nuclease</keyword>
<dbReference type="GO" id="GO:0004519">
    <property type="term" value="F:endonuclease activity"/>
    <property type="evidence" value="ECO:0007669"/>
    <property type="project" value="UniProtKB-KW"/>
</dbReference>
<evidence type="ECO:0000256" key="5">
    <source>
        <dbReference type="ARBA" id="ARBA00022759"/>
    </source>
</evidence>
<keyword evidence="6" id="KW-0378">Hydrolase</keyword>
<dbReference type="AlphaFoldDB" id="A0AAE1VZW1"/>
<dbReference type="InterPro" id="IPR043502">
    <property type="entry name" value="DNA/RNA_pol_sf"/>
</dbReference>
<evidence type="ECO:0000256" key="1">
    <source>
        <dbReference type="ARBA" id="ARBA00022670"/>
    </source>
</evidence>
<dbReference type="SUPFAM" id="SSF56672">
    <property type="entry name" value="DNA/RNA polymerases"/>
    <property type="match status" value="1"/>
</dbReference>
<dbReference type="PANTHER" id="PTHR37984:SF5">
    <property type="entry name" value="PROTEIN NYNRIN-LIKE"/>
    <property type="match status" value="1"/>
</dbReference>
<dbReference type="InterPro" id="IPR050951">
    <property type="entry name" value="Retrovirus_Pol_polyprotein"/>
</dbReference>
<reference evidence="11" key="2">
    <citation type="journal article" date="2024" name="Plant">
        <title>Genomic evolution and insights into agronomic trait innovations of Sesamum species.</title>
        <authorList>
            <person name="Miao H."/>
            <person name="Wang L."/>
            <person name="Qu L."/>
            <person name="Liu H."/>
            <person name="Sun Y."/>
            <person name="Le M."/>
            <person name="Wang Q."/>
            <person name="Wei S."/>
            <person name="Zheng Y."/>
            <person name="Lin W."/>
            <person name="Duan Y."/>
            <person name="Cao H."/>
            <person name="Xiong S."/>
            <person name="Wang X."/>
            <person name="Wei L."/>
            <person name="Li C."/>
            <person name="Ma Q."/>
            <person name="Ju M."/>
            <person name="Zhao R."/>
            <person name="Li G."/>
            <person name="Mu C."/>
            <person name="Tian Q."/>
            <person name="Mei H."/>
            <person name="Zhang T."/>
            <person name="Gao T."/>
            <person name="Zhang H."/>
        </authorList>
    </citation>
    <scope>NUCLEOTIDE SEQUENCE</scope>
    <source>
        <strain evidence="11">K16</strain>
    </source>
</reference>
<name>A0AAE1VZW1_9LAMI</name>
<dbReference type="Pfam" id="PF17921">
    <property type="entry name" value="Integrase_H2C2"/>
    <property type="match status" value="1"/>
</dbReference>
<dbReference type="PANTHER" id="PTHR37984">
    <property type="entry name" value="PROTEIN CBG26694"/>
    <property type="match status" value="1"/>
</dbReference>
<dbReference type="InterPro" id="IPR036397">
    <property type="entry name" value="RNaseH_sf"/>
</dbReference>
<evidence type="ECO:0000256" key="2">
    <source>
        <dbReference type="ARBA" id="ARBA00022679"/>
    </source>
</evidence>
<evidence type="ECO:0000256" key="6">
    <source>
        <dbReference type="ARBA" id="ARBA00022801"/>
    </source>
</evidence>
<dbReference type="Gene3D" id="3.30.70.270">
    <property type="match status" value="1"/>
</dbReference>
<evidence type="ECO:0000259" key="10">
    <source>
        <dbReference type="Pfam" id="PF17921"/>
    </source>
</evidence>
<keyword evidence="5" id="KW-0255">Endonuclease</keyword>
<keyword evidence="12" id="KW-1185">Reference proteome</keyword>
<dbReference type="GO" id="GO:0003676">
    <property type="term" value="F:nucleic acid binding"/>
    <property type="evidence" value="ECO:0007669"/>
    <property type="project" value="InterPro"/>
</dbReference>
<dbReference type="Pfam" id="PF00078">
    <property type="entry name" value="RVT_1"/>
    <property type="match status" value="1"/>
</dbReference>
<gene>
    <name evidence="11" type="ORF">Sango_2800600</name>
</gene>
<keyword evidence="7" id="KW-0695">RNA-directed DNA polymerase</keyword>
<keyword evidence="2" id="KW-0808">Transferase</keyword>
<dbReference type="Gene3D" id="1.10.340.70">
    <property type="match status" value="1"/>
</dbReference>
<comment type="caution">
    <text evidence="11">The sequence shown here is derived from an EMBL/GenBank/DDBJ whole genome shotgun (WGS) entry which is preliminary data.</text>
</comment>
<keyword evidence="1" id="KW-0645">Protease</keyword>
<dbReference type="FunFam" id="3.10.10.10:FF:000007">
    <property type="entry name" value="Retrovirus-related Pol polyprotein from transposon 17.6-like Protein"/>
    <property type="match status" value="1"/>
</dbReference>
<dbReference type="EMBL" id="JACGWL010000601">
    <property type="protein sequence ID" value="KAK4383186.1"/>
    <property type="molecule type" value="Genomic_DNA"/>
</dbReference>
<evidence type="ECO:0000259" key="9">
    <source>
        <dbReference type="Pfam" id="PF17917"/>
    </source>
</evidence>
<feature type="domain" description="Integrase zinc-binding" evidence="10">
    <location>
        <begin position="540"/>
        <end position="588"/>
    </location>
</feature>
<evidence type="ECO:0000256" key="3">
    <source>
        <dbReference type="ARBA" id="ARBA00022695"/>
    </source>
</evidence>
<dbReference type="CDD" id="cd01647">
    <property type="entry name" value="RT_LTR"/>
    <property type="match status" value="1"/>
</dbReference>
<proteinExistence type="predicted"/>
<dbReference type="Proteomes" id="UP001289374">
    <property type="component" value="Unassembled WGS sequence"/>
</dbReference>